<reference evidence="1" key="1">
    <citation type="journal article" date="2020" name="Stud. Mycol.">
        <title>101 Dothideomycetes genomes: a test case for predicting lifestyles and emergence of pathogens.</title>
        <authorList>
            <person name="Haridas S."/>
            <person name="Albert R."/>
            <person name="Binder M."/>
            <person name="Bloem J."/>
            <person name="Labutti K."/>
            <person name="Salamov A."/>
            <person name="Andreopoulos B."/>
            <person name="Baker S."/>
            <person name="Barry K."/>
            <person name="Bills G."/>
            <person name="Bluhm B."/>
            <person name="Cannon C."/>
            <person name="Castanera R."/>
            <person name="Culley D."/>
            <person name="Daum C."/>
            <person name="Ezra D."/>
            <person name="Gonzalez J."/>
            <person name="Henrissat B."/>
            <person name="Kuo A."/>
            <person name="Liang C."/>
            <person name="Lipzen A."/>
            <person name="Lutzoni F."/>
            <person name="Magnuson J."/>
            <person name="Mondo S."/>
            <person name="Nolan M."/>
            <person name="Ohm R."/>
            <person name="Pangilinan J."/>
            <person name="Park H.-J."/>
            <person name="Ramirez L."/>
            <person name="Alfaro M."/>
            <person name="Sun H."/>
            <person name="Tritt A."/>
            <person name="Yoshinaga Y."/>
            <person name="Zwiers L.-H."/>
            <person name="Turgeon B."/>
            <person name="Goodwin S."/>
            <person name="Spatafora J."/>
            <person name="Crous P."/>
            <person name="Grigoriev I."/>
        </authorList>
    </citation>
    <scope>NUCLEOTIDE SEQUENCE</scope>
    <source>
        <strain evidence="1">CBS 119925</strain>
    </source>
</reference>
<evidence type="ECO:0000313" key="1">
    <source>
        <dbReference type="EMBL" id="KAF2750859.1"/>
    </source>
</evidence>
<proteinExistence type="predicted"/>
<organism evidence="1 2">
    <name type="scientific">Sporormia fimetaria CBS 119925</name>
    <dbReference type="NCBI Taxonomy" id="1340428"/>
    <lineage>
        <taxon>Eukaryota</taxon>
        <taxon>Fungi</taxon>
        <taxon>Dikarya</taxon>
        <taxon>Ascomycota</taxon>
        <taxon>Pezizomycotina</taxon>
        <taxon>Dothideomycetes</taxon>
        <taxon>Pleosporomycetidae</taxon>
        <taxon>Pleosporales</taxon>
        <taxon>Sporormiaceae</taxon>
        <taxon>Sporormia</taxon>
    </lineage>
</organism>
<sequence>MYAQTVSTGEGPVHHREGFTMLISLAFKYRDAALSAESAVLAQRHSDIVQCLLNSTAPERKSMSSGPLCCNEWLHPQGVKHGLRCTSGLRTLSAAHHHPRALRVVADSHTVRMTYVYDAALAIFMRGNVTCKGVRNVPQAALASGRCGCEVGEGRLPWRATPDGRWLRPERKEIIFASTLSIRSERPSIALSCPTVVKGAGIRPL</sequence>
<name>A0A6A6VM26_9PLEO</name>
<evidence type="ECO:0000313" key="2">
    <source>
        <dbReference type="Proteomes" id="UP000799440"/>
    </source>
</evidence>
<dbReference type="EMBL" id="MU006563">
    <property type="protein sequence ID" value="KAF2750859.1"/>
    <property type="molecule type" value="Genomic_DNA"/>
</dbReference>
<dbReference type="Proteomes" id="UP000799440">
    <property type="component" value="Unassembled WGS sequence"/>
</dbReference>
<dbReference type="AlphaFoldDB" id="A0A6A6VM26"/>
<gene>
    <name evidence="1" type="ORF">M011DRAFT_186083</name>
</gene>
<accession>A0A6A6VM26</accession>
<keyword evidence="2" id="KW-1185">Reference proteome</keyword>
<protein>
    <submittedName>
        <fullName evidence="1">Uncharacterized protein</fullName>
    </submittedName>
</protein>